<protein>
    <submittedName>
        <fullName evidence="2">Uncharacterized protein</fullName>
    </submittedName>
</protein>
<organism evidence="2 3">
    <name type="scientific">Daphnia magna</name>
    <dbReference type="NCBI Taxonomy" id="35525"/>
    <lineage>
        <taxon>Eukaryota</taxon>
        <taxon>Metazoa</taxon>
        <taxon>Ecdysozoa</taxon>
        <taxon>Arthropoda</taxon>
        <taxon>Crustacea</taxon>
        <taxon>Branchiopoda</taxon>
        <taxon>Diplostraca</taxon>
        <taxon>Cladocera</taxon>
        <taxon>Anomopoda</taxon>
        <taxon>Daphniidae</taxon>
        <taxon>Daphnia</taxon>
    </lineage>
</organism>
<evidence type="ECO:0000256" key="1">
    <source>
        <dbReference type="SAM" id="MobiDB-lite"/>
    </source>
</evidence>
<keyword evidence="3" id="KW-1185">Reference proteome</keyword>
<accession>A0ABQ9Z703</accession>
<name>A0ABQ9Z703_9CRUS</name>
<feature type="region of interest" description="Disordered" evidence="1">
    <location>
        <begin position="20"/>
        <end position="48"/>
    </location>
</feature>
<proteinExistence type="predicted"/>
<reference evidence="2 3" key="1">
    <citation type="journal article" date="2023" name="Nucleic Acids Res.">
        <title>The hologenome of Daphnia magna reveals possible DNA methylation and microbiome-mediated evolution of the host genome.</title>
        <authorList>
            <person name="Chaturvedi A."/>
            <person name="Li X."/>
            <person name="Dhandapani V."/>
            <person name="Marshall H."/>
            <person name="Kissane S."/>
            <person name="Cuenca-Cambronero M."/>
            <person name="Asole G."/>
            <person name="Calvet F."/>
            <person name="Ruiz-Romero M."/>
            <person name="Marangio P."/>
            <person name="Guigo R."/>
            <person name="Rago D."/>
            <person name="Mirbahai L."/>
            <person name="Eastwood N."/>
            <person name="Colbourne J.K."/>
            <person name="Zhou J."/>
            <person name="Mallon E."/>
            <person name="Orsini L."/>
        </authorList>
    </citation>
    <scope>NUCLEOTIDE SEQUENCE [LARGE SCALE GENOMIC DNA]</scope>
    <source>
        <strain evidence="2">LRV0_1</strain>
    </source>
</reference>
<evidence type="ECO:0000313" key="3">
    <source>
        <dbReference type="Proteomes" id="UP001234178"/>
    </source>
</evidence>
<gene>
    <name evidence="2" type="ORF">OUZ56_013809</name>
</gene>
<dbReference type="Proteomes" id="UP001234178">
    <property type="component" value="Unassembled WGS sequence"/>
</dbReference>
<evidence type="ECO:0000313" key="2">
    <source>
        <dbReference type="EMBL" id="KAK4008676.1"/>
    </source>
</evidence>
<dbReference type="EMBL" id="JAOYFB010000002">
    <property type="protein sequence ID" value="KAK4008676.1"/>
    <property type="molecule type" value="Genomic_DNA"/>
</dbReference>
<sequence length="88" mass="10175">MTWIKSLLEDTINQVDCWNGNPKRHNVSHQQRNKPSSSKPNSVTRHGLRIPVQRQSKISWRLHGPNGLFEMQLNVVPLLFDILGMGKY</sequence>
<comment type="caution">
    <text evidence="2">The sequence shown here is derived from an EMBL/GenBank/DDBJ whole genome shotgun (WGS) entry which is preliminary data.</text>
</comment>
<feature type="compositionally biased region" description="Polar residues" evidence="1">
    <location>
        <begin position="28"/>
        <end position="44"/>
    </location>
</feature>